<dbReference type="PANTHER" id="PTHR10183">
    <property type="entry name" value="CALPAIN"/>
    <property type="match status" value="1"/>
</dbReference>
<evidence type="ECO:0000256" key="2">
    <source>
        <dbReference type="ARBA" id="ARBA00022670"/>
    </source>
</evidence>
<dbReference type="PANTHER" id="PTHR10183:SF379">
    <property type="entry name" value="CALPAIN-5"/>
    <property type="match status" value="1"/>
</dbReference>
<dbReference type="Proteomes" id="UP000284403">
    <property type="component" value="Unassembled WGS sequence"/>
</dbReference>
<accession>A0A3R7P536</accession>
<reference evidence="7 8" key="1">
    <citation type="journal article" date="2018" name="BMC Genomics">
        <title>Genomic comparison of Trypanosoma conorhini and Trypanosoma rangeli to Trypanosoma cruzi strains of high and low virulence.</title>
        <authorList>
            <person name="Bradwell K.R."/>
            <person name="Koparde V.N."/>
            <person name="Matveyev A.V."/>
            <person name="Serrano M.G."/>
            <person name="Alves J.M."/>
            <person name="Parikh H."/>
            <person name="Huang B."/>
            <person name="Lee V."/>
            <person name="Espinosa-Alvarez O."/>
            <person name="Ortiz P.A."/>
            <person name="Costa-Martins A.G."/>
            <person name="Teixeira M.M."/>
            <person name="Buck G.A."/>
        </authorList>
    </citation>
    <scope>NUCLEOTIDE SEQUENCE [LARGE SCALE GENOMIC DNA]</scope>
    <source>
        <strain evidence="7 8">025E</strain>
    </source>
</reference>
<dbReference type="GeneID" id="40318361"/>
<keyword evidence="2" id="KW-0645">Protease</keyword>
<dbReference type="SUPFAM" id="SSF54001">
    <property type="entry name" value="Cysteine proteinases"/>
    <property type="match status" value="1"/>
</dbReference>
<dbReference type="FunFam" id="2.60.120.380:FF:000014">
    <property type="entry name" value="Putative calpain-like cysteine peptidase"/>
    <property type="match status" value="1"/>
</dbReference>
<sequence length="569" mass="62350">DRLFETKAHPASGPYRCVFYDLNSTPVPVDIDDRVPVDANMEPKFTRVPKRSWYPLLLEKAYAKFVGGYSRLDQCTPHETLRDLTGRPVTHIPFEERLAEAANTGDFKSVKFWAGVAKDLERGDVITCMSNVDAGDGIHPVCSYALLAVIPTVGESNDPADIVVRLHNCYFDAPTYTGPLNREDPRWDEALRHVCGFDPSREEHLFLPLPTFLNNFSSMQRCHINCGDRLTAAGKWTKKTSGGNPMFTSFRSNPIYLVENKSTRPVRILAELRHQAPSYTDSDGLNHYHQTGLASLQSVQAKTPPTPLITNNTHRFIEKGMMLDAREVCSEMELPPNTTCYLVPYTMKRGCHGKFNVSVYHGMANVTLTPLRNAGLTHEPVTANFVLRTGAQRSASVHLQVSDACDVHALLVQLNSGAAPGSIGDCRAEDALRLTAFDSSGIKVASSGDATNAREQALVLQLPKPGVWTFVAERVNRNVGGDCLCMLKFFTPTKILAKIVSVPSSNATPSKAARPGLAMTPRSLGVVNGDDAVHRTSRAFSEYLPVARLPSPELSAHAIEAAGPQNLDI</sequence>
<name>A0A3R7P536_9TRYP</name>
<dbReference type="Gene3D" id="2.60.120.380">
    <property type="match status" value="1"/>
</dbReference>
<dbReference type="AlphaFoldDB" id="A0A3R7P536"/>
<evidence type="ECO:0000256" key="1">
    <source>
        <dbReference type="ARBA" id="ARBA00007623"/>
    </source>
</evidence>
<dbReference type="GO" id="GO:0004198">
    <property type="term" value="F:calcium-dependent cysteine-type endopeptidase activity"/>
    <property type="evidence" value="ECO:0007669"/>
    <property type="project" value="InterPro"/>
</dbReference>
<dbReference type="InterPro" id="IPR036213">
    <property type="entry name" value="Calpain_III_sf"/>
</dbReference>
<evidence type="ECO:0000313" key="7">
    <source>
        <dbReference type="EMBL" id="RNF17559.1"/>
    </source>
</evidence>
<dbReference type="InterPro" id="IPR001300">
    <property type="entry name" value="Peptidase_C2_calpain_cat"/>
</dbReference>
<dbReference type="SUPFAM" id="SSF49758">
    <property type="entry name" value="Calpain large subunit, middle domain (domain III)"/>
    <property type="match status" value="1"/>
</dbReference>
<protein>
    <submittedName>
        <fullName evidence="7">Calpain-like cysteine peptidase</fullName>
    </submittedName>
</protein>
<dbReference type="RefSeq" id="XP_029228200.1">
    <property type="nucleotide sequence ID" value="XM_029371656.1"/>
</dbReference>
<keyword evidence="3" id="KW-0378">Hydrolase</keyword>
<dbReference type="InterPro" id="IPR022684">
    <property type="entry name" value="Calpain_cysteine_protease"/>
</dbReference>
<keyword evidence="8" id="KW-1185">Reference proteome</keyword>
<dbReference type="InterPro" id="IPR022682">
    <property type="entry name" value="Calpain_domain_III"/>
</dbReference>
<evidence type="ECO:0000313" key="8">
    <source>
        <dbReference type="Proteomes" id="UP000284403"/>
    </source>
</evidence>
<organism evidence="7 8">
    <name type="scientific">Trypanosoma conorhini</name>
    <dbReference type="NCBI Taxonomy" id="83891"/>
    <lineage>
        <taxon>Eukaryota</taxon>
        <taxon>Discoba</taxon>
        <taxon>Euglenozoa</taxon>
        <taxon>Kinetoplastea</taxon>
        <taxon>Metakinetoplastina</taxon>
        <taxon>Trypanosomatida</taxon>
        <taxon>Trypanosomatidae</taxon>
        <taxon>Trypanosoma</taxon>
    </lineage>
</organism>
<evidence type="ECO:0000256" key="4">
    <source>
        <dbReference type="ARBA" id="ARBA00022807"/>
    </source>
</evidence>
<gene>
    <name evidence="7" type="ORF">Tco025E_04750</name>
</gene>
<dbReference type="OrthoDB" id="258624at2759"/>
<comment type="caution">
    <text evidence="7">The sequence shown here is derived from an EMBL/GenBank/DDBJ whole genome shotgun (WGS) entry which is preliminary data.</text>
</comment>
<evidence type="ECO:0000256" key="5">
    <source>
        <dbReference type="PROSITE-ProRule" id="PRU00239"/>
    </source>
</evidence>
<evidence type="ECO:0000256" key="3">
    <source>
        <dbReference type="ARBA" id="ARBA00022801"/>
    </source>
</evidence>
<feature type="domain" description="Calpain catalytic" evidence="6">
    <location>
        <begin position="29"/>
        <end position="225"/>
    </location>
</feature>
<comment type="similarity">
    <text evidence="1">Belongs to the peptidase C2 family.</text>
</comment>
<evidence type="ECO:0000259" key="6">
    <source>
        <dbReference type="PROSITE" id="PS50203"/>
    </source>
</evidence>
<dbReference type="Pfam" id="PF00648">
    <property type="entry name" value="Peptidase_C2"/>
    <property type="match status" value="1"/>
</dbReference>
<dbReference type="PROSITE" id="PS50203">
    <property type="entry name" value="CALPAIN_CAT"/>
    <property type="match status" value="1"/>
</dbReference>
<keyword evidence="4" id="KW-0788">Thiol protease</keyword>
<proteinExistence type="inferred from homology"/>
<dbReference type="InterPro" id="IPR038765">
    <property type="entry name" value="Papain-like_cys_pep_sf"/>
</dbReference>
<dbReference type="GO" id="GO:0006508">
    <property type="term" value="P:proteolysis"/>
    <property type="evidence" value="ECO:0007669"/>
    <property type="project" value="UniProtKB-KW"/>
</dbReference>
<comment type="caution">
    <text evidence="5">Lacks conserved residue(s) required for the propagation of feature annotation.</text>
</comment>
<feature type="non-terminal residue" evidence="7">
    <location>
        <position position="1"/>
    </location>
</feature>
<dbReference type="Pfam" id="PF01067">
    <property type="entry name" value="Calpain_III"/>
    <property type="match status" value="1"/>
</dbReference>
<dbReference type="EMBL" id="MKKU01000257">
    <property type="protein sequence ID" value="RNF17559.1"/>
    <property type="molecule type" value="Genomic_DNA"/>
</dbReference>
<dbReference type="Gene3D" id="3.90.70.10">
    <property type="entry name" value="Cysteine proteinases"/>
    <property type="match status" value="1"/>
</dbReference>